<dbReference type="RefSeq" id="XP_040765564.1">
    <property type="nucleotide sequence ID" value="XM_040912388.1"/>
</dbReference>
<gene>
    <name evidence="2" type="ORF">LAESUDRAFT_757971</name>
</gene>
<evidence type="ECO:0000313" key="3">
    <source>
        <dbReference type="Proteomes" id="UP000076871"/>
    </source>
</evidence>
<dbReference type="AlphaFoldDB" id="A0A165EV48"/>
<organism evidence="2 3">
    <name type="scientific">Laetiporus sulphureus 93-53</name>
    <dbReference type="NCBI Taxonomy" id="1314785"/>
    <lineage>
        <taxon>Eukaryota</taxon>
        <taxon>Fungi</taxon>
        <taxon>Dikarya</taxon>
        <taxon>Basidiomycota</taxon>
        <taxon>Agaricomycotina</taxon>
        <taxon>Agaricomycetes</taxon>
        <taxon>Polyporales</taxon>
        <taxon>Laetiporus</taxon>
    </lineage>
</organism>
<dbReference type="GeneID" id="63829416"/>
<dbReference type="Proteomes" id="UP000076871">
    <property type="component" value="Unassembled WGS sequence"/>
</dbReference>
<proteinExistence type="predicted"/>
<keyword evidence="3" id="KW-1185">Reference proteome</keyword>
<evidence type="ECO:0000313" key="2">
    <source>
        <dbReference type="EMBL" id="KZT07824.1"/>
    </source>
</evidence>
<feature type="region of interest" description="Disordered" evidence="1">
    <location>
        <begin position="1"/>
        <end position="24"/>
    </location>
</feature>
<feature type="region of interest" description="Disordered" evidence="1">
    <location>
        <begin position="88"/>
        <end position="108"/>
    </location>
</feature>
<protein>
    <submittedName>
        <fullName evidence="2">Uncharacterized protein</fullName>
    </submittedName>
</protein>
<feature type="compositionally biased region" description="Basic and acidic residues" evidence="1">
    <location>
        <begin position="1"/>
        <end position="13"/>
    </location>
</feature>
<name>A0A165EV48_9APHY</name>
<feature type="compositionally biased region" description="Acidic residues" evidence="1">
    <location>
        <begin position="90"/>
        <end position="107"/>
    </location>
</feature>
<accession>A0A165EV48</accession>
<reference evidence="2 3" key="1">
    <citation type="journal article" date="2016" name="Mol. Biol. Evol.">
        <title>Comparative Genomics of Early-Diverging Mushroom-Forming Fungi Provides Insights into the Origins of Lignocellulose Decay Capabilities.</title>
        <authorList>
            <person name="Nagy L.G."/>
            <person name="Riley R."/>
            <person name="Tritt A."/>
            <person name="Adam C."/>
            <person name="Daum C."/>
            <person name="Floudas D."/>
            <person name="Sun H."/>
            <person name="Yadav J.S."/>
            <person name="Pangilinan J."/>
            <person name="Larsson K.H."/>
            <person name="Matsuura K."/>
            <person name="Barry K."/>
            <person name="Labutti K."/>
            <person name="Kuo R."/>
            <person name="Ohm R.A."/>
            <person name="Bhattacharya S.S."/>
            <person name="Shirouzu T."/>
            <person name="Yoshinaga Y."/>
            <person name="Martin F.M."/>
            <person name="Grigoriev I.V."/>
            <person name="Hibbett D.S."/>
        </authorList>
    </citation>
    <scope>NUCLEOTIDE SEQUENCE [LARGE SCALE GENOMIC DNA]</scope>
    <source>
        <strain evidence="2 3">93-53</strain>
    </source>
</reference>
<sequence length="198" mass="21872">MSDKGSRCTDSSKPKATTKVKSKPWDKVDAQLKRFDALHEKTNVKVNLKLSSGQRIKLDKSLNTYGEGLKGWSISSGLRSLRMDNKADTGDDVISIDDSDNDSDLPEPSDVLNSFGDVLSSFGDGERKGCDVAIPSNDTTHYSNLEVNAALRDTPLYDNENIRCMNTGSSMPQAYDNSPHTENWLWNTPALKGQKQKK</sequence>
<dbReference type="InParanoid" id="A0A165EV48"/>
<dbReference type="EMBL" id="KV427617">
    <property type="protein sequence ID" value="KZT07824.1"/>
    <property type="molecule type" value="Genomic_DNA"/>
</dbReference>
<evidence type="ECO:0000256" key="1">
    <source>
        <dbReference type="SAM" id="MobiDB-lite"/>
    </source>
</evidence>